<protein>
    <submittedName>
        <fullName evidence="10">Type III secretion protein V</fullName>
    </submittedName>
</protein>
<dbReference type="InterPro" id="IPR042196">
    <property type="entry name" value="FHIPEP_4"/>
</dbReference>
<feature type="transmembrane region" description="Helical" evidence="9">
    <location>
        <begin position="20"/>
        <end position="37"/>
    </location>
</feature>
<dbReference type="EMBL" id="JACIEN010000002">
    <property type="protein sequence ID" value="MBB4017164.1"/>
    <property type="molecule type" value="Genomic_DNA"/>
</dbReference>
<comment type="subcellular location">
    <subcellularLocation>
        <location evidence="1">Cell inner membrane</location>
        <topology evidence="1">Multi-pass membrane protein</topology>
    </subcellularLocation>
</comment>
<dbReference type="InterPro" id="IPR001712">
    <property type="entry name" value="T3SS_FHIPEP"/>
</dbReference>
<dbReference type="InterPro" id="IPR042194">
    <property type="entry name" value="FHIPEP_1"/>
</dbReference>
<dbReference type="GO" id="GO:0005886">
    <property type="term" value="C:plasma membrane"/>
    <property type="evidence" value="ECO:0007669"/>
    <property type="project" value="UniProtKB-SubCell"/>
</dbReference>
<keyword evidence="4" id="KW-1003">Cell membrane</keyword>
<evidence type="ECO:0000313" key="10">
    <source>
        <dbReference type="EMBL" id="MBB4017164.1"/>
    </source>
</evidence>
<dbReference type="InterPro" id="IPR042193">
    <property type="entry name" value="FHIPEP_3"/>
</dbReference>
<dbReference type="Gene3D" id="3.40.30.60">
    <property type="entry name" value="FHIPEP family, domain 1"/>
    <property type="match status" value="1"/>
</dbReference>
<keyword evidence="6 9" id="KW-0812">Transmembrane</keyword>
<dbReference type="Proteomes" id="UP000577362">
    <property type="component" value="Unassembled WGS sequence"/>
</dbReference>
<accession>A0A840BW02</accession>
<comment type="similarity">
    <text evidence="2">Belongs to the FHIPEP (flagella/HR/invasion proteins export pore) family.</text>
</comment>
<dbReference type="Pfam" id="PF00771">
    <property type="entry name" value="FHIPEP"/>
    <property type="match status" value="1"/>
</dbReference>
<name>A0A840BW02_9HYPH</name>
<keyword evidence="3" id="KW-0813">Transport</keyword>
<dbReference type="PANTHER" id="PTHR30161:SF2">
    <property type="entry name" value="INVASION PROTEIN INVA"/>
    <property type="match status" value="1"/>
</dbReference>
<dbReference type="PIRSF" id="PIRSF005419">
    <property type="entry name" value="FlhA"/>
    <property type="match status" value="1"/>
</dbReference>
<comment type="caution">
    <text evidence="10">The sequence shown here is derived from an EMBL/GenBank/DDBJ whole genome shotgun (WGS) entry which is preliminary data.</text>
</comment>
<evidence type="ECO:0000313" key="11">
    <source>
        <dbReference type="Proteomes" id="UP000577362"/>
    </source>
</evidence>
<keyword evidence="8 9" id="KW-0472">Membrane</keyword>
<organism evidence="10 11">
    <name type="scientific">Chelatococcus caeni</name>
    <dbReference type="NCBI Taxonomy" id="1348468"/>
    <lineage>
        <taxon>Bacteria</taxon>
        <taxon>Pseudomonadati</taxon>
        <taxon>Pseudomonadota</taxon>
        <taxon>Alphaproteobacteria</taxon>
        <taxon>Hyphomicrobiales</taxon>
        <taxon>Chelatococcaceae</taxon>
        <taxon>Chelatococcus</taxon>
    </lineage>
</organism>
<keyword evidence="11" id="KW-1185">Reference proteome</keyword>
<evidence type="ECO:0000256" key="7">
    <source>
        <dbReference type="ARBA" id="ARBA00022989"/>
    </source>
</evidence>
<keyword evidence="7 9" id="KW-1133">Transmembrane helix</keyword>
<evidence type="ECO:0000256" key="4">
    <source>
        <dbReference type="ARBA" id="ARBA00022475"/>
    </source>
</evidence>
<feature type="transmembrane region" description="Helical" evidence="9">
    <location>
        <begin position="43"/>
        <end position="62"/>
    </location>
</feature>
<dbReference type="NCBIfam" id="TIGR01399">
    <property type="entry name" value="hrcV"/>
    <property type="match status" value="1"/>
</dbReference>
<keyword evidence="5" id="KW-0997">Cell inner membrane</keyword>
<evidence type="ECO:0000256" key="3">
    <source>
        <dbReference type="ARBA" id="ARBA00022448"/>
    </source>
</evidence>
<dbReference type="InterPro" id="IPR006302">
    <property type="entry name" value="T3SS_HrcV"/>
</dbReference>
<feature type="transmembrane region" description="Helical" evidence="9">
    <location>
        <begin position="201"/>
        <end position="222"/>
    </location>
</feature>
<evidence type="ECO:0000256" key="2">
    <source>
        <dbReference type="ARBA" id="ARBA00008835"/>
    </source>
</evidence>
<reference evidence="10 11" key="1">
    <citation type="submission" date="2020-08" db="EMBL/GenBank/DDBJ databases">
        <title>Genomic Encyclopedia of Type Strains, Phase IV (KMG-IV): sequencing the most valuable type-strain genomes for metagenomic binning, comparative biology and taxonomic classification.</title>
        <authorList>
            <person name="Goeker M."/>
        </authorList>
    </citation>
    <scope>NUCLEOTIDE SEQUENCE [LARGE SCALE GENOMIC DNA]</scope>
    <source>
        <strain evidence="10 11">DSM 103737</strain>
    </source>
</reference>
<evidence type="ECO:0000256" key="8">
    <source>
        <dbReference type="ARBA" id="ARBA00023136"/>
    </source>
</evidence>
<proteinExistence type="inferred from homology"/>
<dbReference type="Gene3D" id="1.10.8.540">
    <property type="entry name" value="FHIPEP family, domain 3"/>
    <property type="match status" value="1"/>
</dbReference>
<evidence type="ECO:0000256" key="6">
    <source>
        <dbReference type="ARBA" id="ARBA00022692"/>
    </source>
</evidence>
<evidence type="ECO:0000256" key="1">
    <source>
        <dbReference type="ARBA" id="ARBA00004429"/>
    </source>
</evidence>
<dbReference type="Gene3D" id="3.40.50.12790">
    <property type="entry name" value="FHIPEP family, domain 4"/>
    <property type="match status" value="1"/>
</dbReference>
<evidence type="ECO:0000256" key="9">
    <source>
        <dbReference type="SAM" id="Phobius"/>
    </source>
</evidence>
<dbReference type="PRINTS" id="PR00949">
    <property type="entry name" value="TYPE3IMAPROT"/>
</dbReference>
<feature type="transmembrane region" description="Helical" evidence="9">
    <location>
        <begin position="242"/>
        <end position="263"/>
    </location>
</feature>
<evidence type="ECO:0000256" key="5">
    <source>
        <dbReference type="ARBA" id="ARBA00022519"/>
    </source>
</evidence>
<dbReference type="GO" id="GO:0009306">
    <property type="term" value="P:protein secretion"/>
    <property type="evidence" value="ECO:0007669"/>
    <property type="project" value="InterPro"/>
</dbReference>
<gene>
    <name evidence="10" type="ORF">GGR16_002193</name>
</gene>
<dbReference type="PANTHER" id="PTHR30161">
    <property type="entry name" value="FLAGELLAR EXPORT PROTEIN, MEMBRANE FLHA SUBUNIT-RELATED"/>
    <property type="match status" value="1"/>
</dbReference>
<feature type="transmembrane region" description="Helical" evidence="9">
    <location>
        <begin position="283"/>
        <end position="299"/>
    </location>
</feature>
<feature type="transmembrane region" description="Helical" evidence="9">
    <location>
        <begin position="106"/>
        <end position="132"/>
    </location>
</feature>
<sequence length="703" mass="75138">MPASFLKKILLAASQRGDIAFALLVVVAVMMMIIPLPTGLVDVLIACNIAASTLILLVAFYIKRATDLSSLPTIVLMAVLFRIALAITTTRLILLQGDAGETVEAFGTFVIGGNVAVGLIVFLIITVAQFVVITKGAERVAEVGARFTLDALPGKQMNIDNDLRSGAIDQAEAQRRRSLLERESQFYGAMDGSMKFVKGDAIAGLVVIIINLLGGLTIGVLQRGMTLGDAALRYSLLTVGDGLIAQIPALLVSMAAGTVVTRVGSDGDQDVGSAIFSQLSRDPRAFGLVAAVLAALALLPGFPTLVFLVLAAVFAGGTWLMLRGTARTAAAAEGLRAATRALEPRLVLRLGPDLAAAIPPAPLAIEIDRIRAGLLTRIGLRLPNLAVRTDAALPGDAFSLDLDGTPEERGTLPAGHLAVSAGAMDLDLAGLPYEEEGATQHHAETVWVPEAHRDALEAAGFTARERREVLLKRVEETLGNTAMHFLGLQETRNLLAQIEGEYGELVGEVQKLIPLQTLAELLRGLVAEQVPIRNLRLILEAIVEWAQYHREVITLEGFVRSTLRRQICFRWADENRVIAAYVLEREIEELVRVVLQQGFGSAGARDSLALLAARIREHLQDPPPAPLPVVLAQRDVRLGLRQILLQEGLRLPVLAYDEIAPDYFVQTVATVTVTPDGLLVLQAAAQEAAREPPQEAGIEAAGA</sequence>
<feature type="transmembrane region" description="Helical" evidence="9">
    <location>
        <begin position="74"/>
        <end position="94"/>
    </location>
</feature>
<dbReference type="RefSeq" id="WP_183316602.1">
    <property type="nucleotide sequence ID" value="NZ_JACIEN010000002.1"/>
</dbReference>
<dbReference type="AlphaFoldDB" id="A0A840BW02"/>